<dbReference type="GO" id="GO:0006508">
    <property type="term" value="P:proteolysis"/>
    <property type="evidence" value="ECO:0007669"/>
    <property type="project" value="UniProtKB-KW"/>
</dbReference>
<feature type="domain" description="Peptidase S8/S53" evidence="9">
    <location>
        <begin position="164"/>
        <end position="384"/>
    </location>
</feature>
<dbReference type="InterPro" id="IPR015500">
    <property type="entry name" value="Peptidase_S8_subtilisin-rel"/>
</dbReference>
<evidence type="ECO:0000256" key="3">
    <source>
        <dbReference type="ARBA" id="ARBA00022801"/>
    </source>
</evidence>
<dbReference type="Gene3D" id="3.40.50.200">
    <property type="entry name" value="Peptidase S8/S53 domain"/>
    <property type="match status" value="1"/>
</dbReference>
<dbReference type="PROSITE" id="PS00138">
    <property type="entry name" value="SUBTILASE_SER"/>
    <property type="match status" value="1"/>
</dbReference>
<accession>A0A7J6LQH5</accession>
<gene>
    <name evidence="10" type="primary">SUB2_17</name>
    <name evidence="10" type="ORF">FOL47_006664</name>
</gene>
<proteinExistence type="inferred from homology"/>
<dbReference type="Pfam" id="PF00082">
    <property type="entry name" value="Peptidase_S8"/>
    <property type="match status" value="1"/>
</dbReference>
<feature type="active site" description="Charge relay system" evidence="7">
    <location>
        <position position="216"/>
    </location>
</feature>
<reference evidence="10 11" key="1">
    <citation type="submission" date="2020-04" db="EMBL/GenBank/DDBJ databases">
        <title>Perkinsus chesapeaki whole genome sequence.</title>
        <authorList>
            <person name="Bogema D.R."/>
        </authorList>
    </citation>
    <scope>NUCLEOTIDE SEQUENCE [LARGE SCALE GENOMIC DNA]</scope>
    <source>
        <strain evidence="10">ATCC PRA-425</strain>
    </source>
</reference>
<name>A0A7J6LQH5_PERCH</name>
<dbReference type="EC" id="3.4.21.62" evidence="6"/>
<dbReference type="InterPro" id="IPR036852">
    <property type="entry name" value="Peptidase_S8/S53_dom_sf"/>
</dbReference>
<dbReference type="OrthoDB" id="531541at2759"/>
<dbReference type="PROSITE" id="PS51892">
    <property type="entry name" value="SUBTILASE"/>
    <property type="match status" value="1"/>
</dbReference>
<evidence type="ECO:0000313" key="10">
    <source>
        <dbReference type="EMBL" id="KAF4661454.1"/>
    </source>
</evidence>
<sequence length="419" mass="45137">MHLILFALLIQGLLYRGGFGQRTIVSVLENGSMVDIRSVPDRLARDGVPRTEEISNISEFLSTVLIKTLTFVEYQIVPTSVDSVSSAALCRYIQLAKYYLPKVSVECDPDIEVVEMGNRNRRATGLSAQCAKLYVNDPDAHHQTHLERMQMPAVWDLIKQYPRRNVTIAVIDGGVDFTDPDLAPLRSSFTLSNGTVIDGGWNFVNNSATYHPGVYHGQYISRVAAARGNNSYGMIGVMPDHVNLIALQVLYNGKGFTGAGLEAINVAIDIGVDVILISSTVPLQMARISRKARMHGIVTVFAAGNSNSVVSNPAICANSLCVTSLENGESFFLSRFANYGRDVALAAFGEDIYVGLDAAGKHHWASGTSYSAPMVAGAAAILLSIDTGGKYLHPVGGALNILASVKKAISMYNIRPLVG</sequence>
<comment type="catalytic activity">
    <reaction evidence="5">
        <text>Hydrolysis of proteins with broad specificity for peptide bonds, and a preference for a large uncharged residue in P1. Hydrolyzes peptide amides.</text>
        <dbReference type="EC" id="3.4.21.62"/>
    </reaction>
</comment>
<dbReference type="GO" id="GO:0004252">
    <property type="term" value="F:serine-type endopeptidase activity"/>
    <property type="evidence" value="ECO:0007669"/>
    <property type="project" value="UniProtKB-UniRule"/>
</dbReference>
<evidence type="ECO:0000256" key="4">
    <source>
        <dbReference type="ARBA" id="ARBA00022825"/>
    </source>
</evidence>
<feature type="signal peptide" evidence="8">
    <location>
        <begin position="1"/>
        <end position="20"/>
    </location>
</feature>
<keyword evidence="4 7" id="KW-0720">Serine protease</keyword>
<dbReference type="PANTHER" id="PTHR43806:SF11">
    <property type="entry name" value="CEREVISIN-RELATED"/>
    <property type="match status" value="1"/>
</dbReference>
<dbReference type="InterPro" id="IPR050131">
    <property type="entry name" value="Peptidase_S8_subtilisin-like"/>
</dbReference>
<keyword evidence="8" id="KW-0732">Signal</keyword>
<evidence type="ECO:0000256" key="8">
    <source>
        <dbReference type="SAM" id="SignalP"/>
    </source>
</evidence>
<dbReference type="InterPro" id="IPR023828">
    <property type="entry name" value="Peptidase_S8_Ser-AS"/>
</dbReference>
<dbReference type="EMBL" id="JAAPAO010000377">
    <property type="protein sequence ID" value="KAF4661454.1"/>
    <property type="molecule type" value="Genomic_DNA"/>
</dbReference>
<organism evidence="10 11">
    <name type="scientific">Perkinsus chesapeaki</name>
    <name type="common">Clam parasite</name>
    <name type="synonym">Perkinsus andrewsi</name>
    <dbReference type="NCBI Taxonomy" id="330153"/>
    <lineage>
        <taxon>Eukaryota</taxon>
        <taxon>Sar</taxon>
        <taxon>Alveolata</taxon>
        <taxon>Perkinsozoa</taxon>
        <taxon>Perkinsea</taxon>
        <taxon>Perkinsida</taxon>
        <taxon>Perkinsidae</taxon>
        <taxon>Perkinsus</taxon>
    </lineage>
</organism>
<dbReference type="PRINTS" id="PR00723">
    <property type="entry name" value="SUBTILISIN"/>
</dbReference>
<evidence type="ECO:0000259" key="9">
    <source>
        <dbReference type="Pfam" id="PF00082"/>
    </source>
</evidence>
<evidence type="ECO:0000256" key="2">
    <source>
        <dbReference type="ARBA" id="ARBA00022670"/>
    </source>
</evidence>
<dbReference type="AlphaFoldDB" id="A0A7J6LQH5"/>
<feature type="chain" id="PRO_5029535623" description="subtilisin" evidence="8">
    <location>
        <begin position="21"/>
        <end position="419"/>
    </location>
</feature>
<dbReference type="Proteomes" id="UP000591131">
    <property type="component" value="Unassembled WGS sequence"/>
</dbReference>
<feature type="active site" description="Charge relay system" evidence="7">
    <location>
        <position position="172"/>
    </location>
</feature>
<comment type="similarity">
    <text evidence="1 7">Belongs to the peptidase S8 family.</text>
</comment>
<comment type="caution">
    <text evidence="10">The sequence shown here is derived from an EMBL/GenBank/DDBJ whole genome shotgun (WGS) entry which is preliminary data.</text>
</comment>
<keyword evidence="11" id="KW-1185">Reference proteome</keyword>
<evidence type="ECO:0000256" key="6">
    <source>
        <dbReference type="ARBA" id="ARBA00023619"/>
    </source>
</evidence>
<feature type="active site" description="Charge relay system" evidence="7">
    <location>
        <position position="369"/>
    </location>
</feature>
<dbReference type="InterPro" id="IPR000209">
    <property type="entry name" value="Peptidase_S8/S53_dom"/>
</dbReference>
<evidence type="ECO:0000313" key="11">
    <source>
        <dbReference type="Proteomes" id="UP000591131"/>
    </source>
</evidence>
<protein>
    <recommendedName>
        <fullName evidence="6">subtilisin</fullName>
        <ecNumber evidence="6">3.4.21.62</ecNumber>
    </recommendedName>
</protein>
<dbReference type="SUPFAM" id="SSF52743">
    <property type="entry name" value="Subtilisin-like"/>
    <property type="match status" value="1"/>
</dbReference>
<evidence type="ECO:0000256" key="7">
    <source>
        <dbReference type="PROSITE-ProRule" id="PRU01240"/>
    </source>
</evidence>
<dbReference type="PANTHER" id="PTHR43806">
    <property type="entry name" value="PEPTIDASE S8"/>
    <property type="match status" value="1"/>
</dbReference>
<evidence type="ECO:0000256" key="1">
    <source>
        <dbReference type="ARBA" id="ARBA00011073"/>
    </source>
</evidence>
<evidence type="ECO:0000256" key="5">
    <source>
        <dbReference type="ARBA" id="ARBA00023529"/>
    </source>
</evidence>
<keyword evidence="2 7" id="KW-0645">Protease</keyword>
<keyword evidence="3 7" id="KW-0378">Hydrolase</keyword>